<evidence type="ECO:0000313" key="3">
    <source>
        <dbReference type="Proteomes" id="UP000225984"/>
    </source>
</evidence>
<protein>
    <submittedName>
        <fullName evidence="2">Uncharacterized protein</fullName>
    </submittedName>
</protein>
<dbReference type="EMBL" id="MF324910">
    <property type="protein sequence ID" value="ASW31491.1"/>
    <property type="molecule type" value="Genomic_DNA"/>
</dbReference>
<organism evidence="2 3">
    <name type="scientific">Mycobacterium phage GuuelaD</name>
    <dbReference type="NCBI Taxonomy" id="2015819"/>
    <lineage>
        <taxon>Viruses</taxon>
        <taxon>Duplodnaviria</taxon>
        <taxon>Heunggongvirae</taxon>
        <taxon>Uroviricota</taxon>
        <taxon>Caudoviricetes</taxon>
        <taxon>Vilmaviridae</taxon>
        <taxon>Lclasvirinae</taxon>
        <taxon>Faithunavirus</taxon>
        <taxon>Faithunavirus guuelaD</taxon>
    </lineage>
</organism>
<evidence type="ECO:0000313" key="2">
    <source>
        <dbReference type="EMBL" id="ASW31491.1"/>
    </source>
</evidence>
<reference evidence="2 3" key="1">
    <citation type="submission" date="2017-06" db="EMBL/GenBank/DDBJ databases">
        <authorList>
            <person name="Apiz-Saab J."/>
            <person name="Gonzalez-Montes K.M."/>
            <person name="Diaz-Perez J."/>
            <person name="Fuentes-Cruz G.A."/>
            <person name="Fuster-Rivera J.M."/>
            <person name="Gonzalez-Espada L.V."/>
            <person name="Gonzalez-Perez P.D."/>
            <person name="Hernandez-Morales C.S."/>
            <person name="Hernandez-Rivera R."/>
            <person name="Herrera-DelValle R.J."/>
            <person name="Jaramillo-Criado J.A."/>
            <person name="Lama-Diaz J.M."/>
            <person name="Llavona-Feo P.M."/>
            <person name="Medina-Barreto M.A."/>
            <person name="Melendez-Ortiz M.Y."/>
            <person name="Melendez-Rivera C.M."/>
            <person name="Mercado-Andino A.K."/>
            <person name="Mercado-Delgado A.J."/>
            <person name="Ortiz-DeArmas J.I."/>
            <person name="Ortiz-Ortiz C.P."/>
            <person name="Quesada-Gordillo A.M."/>
            <person name="Fernandez-Martinez M."/>
            <person name="Vazquez E."/>
            <person name="Rubin M.R."/>
            <person name="Stoner T.H."/>
            <person name="Garlena R.A."/>
            <person name="Russell D.A."/>
            <person name="Pope W.H."/>
            <person name="Jacobs-Sera D."/>
            <person name="Hatfull G.F."/>
        </authorList>
    </citation>
    <scope>NUCLEOTIDE SEQUENCE [LARGE SCALE GENOMIC DNA]</scope>
</reference>
<dbReference type="RefSeq" id="YP_010013026.1">
    <property type="nucleotide sequence ID" value="NC_053508.1"/>
</dbReference>
<keyword evidence="3" id="KW-1185">Reference proteome</keyword>
<sequence length="105" mass="12104">MPVSVAEAILRYKEAQAKKRGETLPEKFYRVPNRKAIRAHRFGGFREGLGSGDSFVLMRPYRSRIQRGKSRPQPRGQIIRRGFKDYLENGPDADRGKVTAWTQKL</sequence>
<proteinExistence type="predicted"/>
<accession>A0A286MQG6</accession>
<dbReference type="KEGG" id="vg:63209586"/>
<dbReference type="GeneID" id="63209586"/>
<evidence type="ECO:0000256" key="1">
    <source>
        <dbReference type="SAM" id="MobiDB-lite"/>
    </source>
</evidence>
<gene>
    <name evidence="2" type="primary">57</name>
    <name evidence="2" type="ORF">SEA_GUUELAD_57</name>
</gene>
<feature type="region of interest" description="Disordered" evidence="1">
    <location>
        <begin position="65"/>
        <end position="105"/>
    </location>
</feature>
<feature type="compositionally biased region" description="Basic and acidic residues" evidence="1">
    <location>
        <begin position="82"/>
        <end position="97"/>
    </location>
</feature>
<name>A0A286MQG6_9CAUD</name>
<dbReference type="Proteomes" id="UP000225984">
    <property type="component" value="Segment"/>
</dbReference>